<proteinExistence type="inferred from homology"/>
<reference evidence="8" key="1">
    <citation type="journal article" date="2017" name="Nature">
        <title>The genome of Chenopodium quinoa.</title>
        <authorList>
            <person name="Jarvis D.E."/>
            <person name="Ho Y.S."/>
            <person name="Lightfoot D.J."/>
            <person name="Schmoeckel S.M."/>
            <person name="Li B."/>
            <person name="Borm T.J.A."/>
            <person name="Ohyanagi H."/>
            <person name="Mineta K."/>
            <person name="Michell C.T."/>
            <person name="Saber N."/>
            <person name="Kharbatia N.M."/>
            <person name="Rupper R.R."/>
            <person name="Sharp A.R."/>
            <person name="Dally N."/>
            <person name="Boughton B.A."/>
            <person name="Woo Y.H."/>
            <person name="Gao G."/>
            <person name="Schijlen E.G.W.M."/>
            <person name="Guo X."/>
            <person name="Momin A.A."/>
            <person name="Negrao S."/>
            <person name="Al-Babili S."/>
            <person name="Gehring C."/>
            <person name="Roessner U."/>
            <person name="Jung C."/>
            <person name="Murphy K."/>
            <person name="Arold S.T."/>
            <person name="Gojobori T."/>
            <person name="van der Linden C.G."/>
            <person name="van Loo E.N."/>
            <person name="Jellen E.N."/>
            <person name="Maughan P.J."/>
            <person name="Tester M."/>
        </authorList>
    </citation>
    <scope>NUCLEOTIDE SEQUENCE [LARGE SCALE GENOMIC DNA]</scope>
    <source>
        <strain evidence="8">cv. PI 614886</strain>
    </source>
</reference>
<evidence type="ECO:0000313" key="8">
    <source>
        <dbReference type="EnsemblPlants" id="AUR62020999-RA:cds"/>
    </source>
</evidence>
<keyword evidence="5" id="KW-0963">Cytoplasm</keyword>
<evidence type="ECO:0000256" key="1">
    <source>
        <dbReference type="ARBA" id="ARBA00004123"/>
    </source>
</evidence>
<keyword evidence="9" id="KW-1185">Reference proteome</keyword>
<dbReference type="OrthoDB" id="244158at2759"/>
<dbReference type="Gene3D" id="1.25.10.10">
    <property type="entry name" value="Leucine-rich Repeat Variant"/>
    <property type="match status" value="1"/>
</dbReference>
<dbReference type="GO" id="GO:0005049">
    <property type="term" value="F:nuclear export signal receptor activity"/>
    <property type="evidence" value="ECO:0007669"/>
    <property type="project" value="InterPro"/>
</dbReference>
<dbReference type="InterPro" id="IPR044189">
    <property type="entry name" value="XPO4/7-like"/>
</dbReference>
<protein>
    <submittedName>
        <fullName evidence="8">Uncharacterized protein</fullName>
    </submittedName>
</protein>
<evidence type="ECO:0000256" key="6">
    <source>
        <dbReference type="ARBA" id="ARBA00022927"/>
    </source>
</evidence>
<sequence length="388" mass="44164">MFMEDNIVKFKQAIDPLQQVFVNLESIPDPLFRDETVKCAIAGLMRDIRGIAMAIHSRKAYGFLFDWLYPAHMPLLLKAIATWIDCPEVTTPLLKFYAELVLNKSQRLTFAQSSPSGILLFWEVSKLLVAYGSRILALSGPKDVYRTKYKGIWVSLSILTSAIDGNYVNFGVFELYGDKALDDALDIAFKMILSIPVVDLLAYRKVSRAYFSFIDIFFSKLIKFSCNLDGTTFKNIVTSLHSGIKNIESNIVSQCASAINSLATFYFDHIMMGESSASPALLNFAKHISDCADIFLDILKTMFEIVLFEDNTSQWGISRAMLSLILISEEMYTKFKTEIVASQPVDQQQRLFRCFDILMEGVTRDLESVNRERFTRNLGMSRKEFREK</sequence>
<evidence type="ECO:0000313" key="9">
    <source>
        <dbReference type="Proteomes" id="UP000596660"/>
    </source>
</evidence>
<evidence type="ECO:0000256" key="5">
    <source>
        <dbReference type="ARBA" id="ARBA00022490"/>
    </source>
</evidence>
<keyword evidence="7" id="KW-0539">Nucleus</keyword>
<reference evidence="8" key="2">
    <citation type="submission" date="2021-03" db="UniProtKB">
        <authorList>
            <consortium name="EnsemblPlants"/>
        </authorList>
    </citation>
    <scope>IDENTIFICATION</scope>
</reference>
<organism evidence="8 9">
    <name type="scientific">Chenopodium quinoa</name>
    <name type="common">Quinoa</name>
    <dbReference type="NCBI Taxonomy" id="63459"/>
    <lineage>
        <taxon>Eukaryota</taxon>
        <taxon>Viridiplantae</taxon>
        <taxon>Streptophyta</taxon>
        <taxon>Embryophyta</taxon>
        <taxon>Tracheophyta</taxon>
        <taxon>Spermatophyta</taxon>
        <taxon>Magnoliopsida</taxon>
        <taxon>eudicotyledons</taxon>
        <taxon>Gunneridae</taxon>
        <taxon>Pentapetalae</taxon>
        <taxon>Caryophyllales</taxon>
        <taxon>Chenopodiaceae</taxon>
        <taxon>Chenopodioideae</taxon>
        <taxon>Atripliceae</taxon>
        <taxon>Chenopodium</taxon>
    </lineage>
</organism>
<evidence type="ECO:0000256" key="2">
    <source>
        <dbReference type="ARBA" id="ARBA00004496"/>
    </source>
</evidence>
<dbReference type="GO" id="GO:0006611">
    <property type="term" value="P:protein export from nucleus"/>
    <property type="evidence" value="ECO:0007669"/>
    <property type="project" value="TreeGrafter"/>
</dbReference>
<dbReference type="Gramene" id="AUR62020999-RA">
    <property type="protein sequence ID" value="AUR62020999-RA:cds"/>
    <property type="gene ID" value="AUR62020999"/>
</dbReference>
<comment type="subcellular location">
    <subcellularLocation>
        <location evidence="2">Cytoplasm</location>
    </subcellularLocation>
    <subcellularLocation>
        <location evidence="1">Nucleus</location>
    </subcellularLocation>
</comment>
<dbReference type="GO" id="GO:0005737">
    <property type="term" value="C:cytoplasm"/>
    <property type="evidence" value="ECO:0007669"/>
    <property type="project" value="UniProtKB-SubCell"/>
</dbReference>
<dbReference type="OMA" id="NIVSQCA"/>
<comment type="similarity">
    <text evidence="3">Belongs to the exportin family.</text>
</comment>
<dbReference type="GeneID" id="110714771"/>
<dbReference type="FunFam" id="1.25.10.10:FF:000158">
    <property type="entry name" value="ARM repeat superfamily protein"/>
    <property type="match status" value="1"/>
</dbReference>
<dbReference type="Proteomes" id="UP000596660">
    <property type="component" value="Unplaced"/>
</dbReference>
<dbReference type="AlphaFoldDB" id="A0A803LZU8"/>
<gene>
    <name evidence="8" type="primary">LOC110714771</name>
</gene>
<dbReference type="EnsemblPlants" id="AUR62020999-RA">
    <property type="protein sequence ID" value="AUR62020999-RA:cds"/>
    <property type="gene ID" value="AUR62020999"/>
</dbReference>
<dbReference type="GO" id="GO:0005643">
    <property type="term" value="C:nuclear pore"/>
    <property type="evidence" value="ECO:0007669"/>
    <property type="project" value="TreeGrafter"/>
</dbReference>
<accession>A0A803LZU8</accession>
<keyword evidence="4" id="KW-0813">Transport</keyword>
<name>A0A803LZU8_CHEQI</name>
<dbReference type="KEGG" id="cqi:110714771"/>
<dbReference type="InterPro" id="IPR011989">
    <property type="entry name" value="ARM-like"/>
</dbReference>
<evidence type="ECO:0000256" key="3">
    <source>
        <dbReference type="ARBA" id="ARBA00009466"/>
    </source>
</evidence>
<dbReference type="PANTHER" id="PTHR12596">
    <property type="entry name" value="EXPORTIN 4,7-RELATED"/>
    <property type="match status" value="1"/>
</dbReference>
<dbReference type="RefSeq" id="XP_021749014.1">
    <property type="nucleotide sequence ID" value="XM_021893322.1"/>
</dbReference>
<keyword evidence="6" id="KW-0653">Protein transport</keyword>
<evidence type="ECO:0000256" key="7">
    <source>
        <dbReference type="ARBA" id="ARBA00023242"/>
    </source>
</evidence>
<dbReference type="PANTHER" id="PTHR12596:SF2">
    <property type="entry name" value="EXPORTIN-7 ISOFORM X1"/>
    <property type="match status" value="1"/>
</dbReference>
<evidence type="ECO:0000256" key="4">
    <source>
        <dbReference type="ARBA" id="ARBA00022448"/>
    </source>
</evidence>